<feature type="compositionally biased region" description="Polar residues" evidence="1">
    <location>
        <begin position="19"/>
        <end position="29"/>
    </location>
</feature>
<name>A0ABV3SHF3_9HYPH</name>
<dbReference type="RefSeq" id="WP_367953232.1">
    <property type="nucleotide sequence ID" value="NZ_JBDPGJ010000002.1"/>
</dbReference>
<proteinExistence type="predicted"/>
<feature type="region of interest" description="Disordered" evidence="1">
    <location>
        <begin position="1"/>
        <end position="65"/>
    </location>
</feature>
<keyword evidence="3" id="KW-1185">Reference proteome</keyword>
<sequence length="65" mass="7330">MPTLNKQSSRREEADERNSVVQKTANQGAKQGDASAAPFHGSPHAEHPRDPFRNMFGNSRMKFEF</sequence>
<dbReference type="EMBL" id="JBDPGJ010000002">
    <property type="protein sequence ID" value="MEX0405331.1"/>
    <property type="molecule type" value="Genomic_DNA"/>
</dbReference>
<comment type="caution">
    <text evidence="2">The sequence shown here is derived from an EMBL/GenBank/DDBJ whole genome shotgun (WGS) entry which is preliminary data.</text>
</comment>
<accession>A0ABV3SHF3</accession>
<gene>
    <name evidence="2" type="ORF">ABGN05_06665</name>
</gene>
<evidence type="ECO:0000256" key="1">
    <source>
        <dbReference type="SAM" id="MobiDB-lite"/>
    </source>
</evidence>
<evidence type="ECO:0000313" key="3">
    <source>
        <dbReference type="Proteomes" id="UP001556692"/>
    </source>
</evidence>
<organism evidence="2 3">
    <name type="scientific">Aquibium pacificus</name>
    <dbReference type="NCBI Taxonomy" id="3153579"/>
    <lineage>
        <taxon>Bacteria</taxon>
        <taxon>Pseudomonadati</taxon>
        <taxon>Pseudomonadota</taxon>
        <taxon>Alphaproteobacteria</taxon>
        <taxon>Hyphomicrobiales</taxon>
        <taxon>Phyllobacteriaceae</taxon>
        <taxon>Aquibium</taxon>
    </lineage>
</organism>
<protein>
    <submittedName>
        <fullName evidence="2">Uncharacterized protein</fullName>
    </submittedName>
</protein>
<reference evidence="2 3" key="1">
    <citation type="submission" date="2024-05" db="EMBL/GenBank/DDBJ databases">
        <authorList>
            <person name="Jiang F."/>
        </authorList>
    </citation>
    <scope>NUCLEOTIDE SEQUENCE [LARGE SCALE GENOMIC DNA]</scope>
    <source>
        <strain evidence="2 3">LZ166</strain>
    </source>
</reference>
<evidence type="ECO:0000313" key="2">
    <source>
        <dbReference type="EMBL" id="MEX0405331.1"/>
    </source>
</evidence>
<feature type="compositionally biased region" description="Basic and acidic residues" evidence="1">
    <location>
        <begin position="43"/>
        <end position="52"/>
    </location>
</feature>
<dbReference type="Proteomes" id="UP001556692">
    <property type="component" value="Unassembled WGS sequence"/>
</dbReference>
<feature type="compositionally biased region" description="Basic and acidic residues" evidence="1">
    <location>
        <begin position="9"/>
        <end position="18"/>
    </location>
</feature>